<dbReference type="eggNOG" id="ENOG50335YX">
    <property type="taxonomic scope" value="Bacteria"/>
</dbReference>
<dbReference type="RefSeq" id="WP_012738632.1">
    <property type="nucleotide sequence ID" value="NC_012778.1"/>
</dbReference>
<keyword evidence="1" id="KW-0812">Transmembrane</keyword>
<evidence type="ECO:0008006" key="4">
    <source>
        <dbReference type="Google" id="ProtNLM"/>
    </source>
</evidence>
<sequence length="297" mass="32021">MSFCKYCGRQLQDGEVCTCQQAQQPAGAAQPQQEFNQQAAQQPAGAAQQTFQQGAGQQTYQQAQQGFNQQQASQQMDAVKKAGANAALDYVNVLKGLFTSPVETVSAFVAKANVIMIAILIGGQAIINMLTRLFDMLIANSKAKVTTGSKELDSLLSSYYSSYTNTKPYPAGSIFKNMLLEILLVAVAAAVIALVVMLLAKAFNKANVTYMQGLAVYAITAVLGIPAELLSWVTGLTSVGFIDRISSCVTVFSNVAGYAFVYIAIRALCKDEKKIPLIMAISYVAVNFLTWVLRLMF</sequence>
<dbReference type="AlphaFoldDB" id="C4Z2Z0"/>
<protein>
    <recommendedName>
        <fullName evidence="4">YIP1 family protein</fullName>
    </recommendedName>
</protein>
<dbReference type="HOGENOM" id="CLU_936095_0_0_9"/>
<feature type="transmembrane region" description="Helical" evidence="1">
    <location>
        <begin position="214"/>
        <end position="232"/>
    </location>
</feature>
<evidence type="ECO:0000313" key="2">
    <source>
        <dbReference type="EMBL" id="ACR71395.1"/>
    </source>
</evidence>
<feature type="transmembrane region" description="Helical" evidence="1">
    <location>
        <begin position="105"/>
        <end position="127"/>
    </location>
</feature>
<dbReference type="Proteomes" id="UP000001476">
    <property type="component" value="Chromosome"/>
</dbReference>
<dbReference type="EMBL" id="CP001104">
    <property type="protein sequence ID" value="ACR71395.1"/>
    <property type="molecule type" value="Genomic_DNA"/>
</dbReference>
<feature type="transmembrane region" description="Helical" evidence="1">
    <location>
        <begin position="182"/>
        <end position="202"/>
    </location>
</feature>
<dbReference type="KEGG" id="eel:EUBELI_00359"/>
<feature type="transmembrane region" description="Helical" evidence="1">
    <location>
        <begin position="277"/>
        <end position="296"/>
    </location>
</feature>
<dbReference type="STRING" id="515620.EUBELI_00359"/>
<accession>C4Z2Z0</accession>
<reference evidence="2 3" key="1">
    <citation type="journal article" date="2009" name="Proc. Natl. Acad. Sci. U.S.A.">
        <title>Characterizing a model human gut microbiota composed of members of its two dominant bacterial phyla.</title>
        <authorList>
            <person name="Mahowald M.A."/>
            <person name="Rey F.E."/>
            <person name="Seedorf H."/>
            <person name="Turnbaugh P.J."/>
            <person name="Fulton R.S."/>
            <person name="Wollam A."/>
            <person name="Shah N."/>
            <person name="Wang C."/>
            <person name="Magrini V."/>
            <person name="Wilson R.K."/>
            <person name="Cantarel B.L."/>
            <person name="Coutinho P.M."/>
            <person name="Henrissat B."/>
            <person name="Crock L.W."/>
            <person name="Russell A."/>
            <person name="Verberkmoes N.C."/>
            <person name="Hettich R.L."/>
            <person name="Gordon J.I."/>
        </authorList>
    </citation>
    <scope>NUCLEOTIDE SEQUENCE [LARGE SCALE GENOMIC DNA]</scope>
    <source>
        <strain evidence="3">ATCC 27750 / DSM 3376 / VPI C15-48 / C15-B4</strain>
    </source>
</reference>
<name>C4Z2Z0_LACE2</name>
<evidence type="ECO:0000256" key="1">
    <source>
        <dbReference type="SAM" id="Phobius"/>
    </source>
</evidence>
<dbReference type="GeneID" id="41355132"/>
<organism evidence="2 3">
    <name type="scientific">Lachnospira eligens (strain ATCC 27750 / DSM 3376 / VPI C15-48 / C15-B4)</name>
    <name type="common">Eubacterium eligens</name>
    <dbReference type="NCBI Taxonomy" id="515620"/>
    <lineage>
        <taxon>Bacteria</taxon>
        <taxon>Bacillati</taxon>
        <taxon>Bacillota</taxon>
        <taxon>Clostridia</taxon>
        <taxon>Lachnospirales</taxon>
        <taxon>Lachnospiraceae</taxon>
        <taxon>Lachnospira</taxon>
    </lineage>
</organism>
<feature type="transmembrane region" description="Helical" evidence="1">
    <location>
        <begin position="244"/>
        <end position="265"/>
    </location>
</feature>
<keyword evidence="3" id="KW-1185">Reference proteome</keyword>
<proteinExistence type="predicted"/>
<keyword evidence="1" id="KW-1133">Transmembrane helix</keyword>
<keyword evidence="1" id="KW-0472">Membrane</keyword>
<gene>
    <name evidence="2" type="ordered locus">EUBELI_00359</name>
</gene>
<evidence type="ECO:0000313" key="3">
    <source>
        <dbReference type="Proteomes" id="UP000001476"/>
    </source>
</evidence>